<evidence type="ECO:0000313" key="8">
    <source>
        <dbReference type="EMBL" id="TCS36202.1"/>
    </source>
</evidence>
<dbReference type="Proteomes" id="UP000295382">
    <property type="component" value="Unassembled WGS sequence"/>
</dbReference>
<dbReference type="SUPFAM" id="SSF56935">
    <property type="entry name" value="Porins"/>
    <property type="match status" value="1"/>
</dbReference>
<comment type="subcellular location">
    <subcellularLocation>
        <location evidence="1">Cell outer membrane</location>
        <topology evidence="1">Multi-pass membrane protein</topology>
    </subcellularLocation>
</comment>
<keyword evidence="9" id="KW-1185">Reference proteome</keyword>
<dbReference type="RefSeq" id="WP_243656746.1">
    <property type="nucleotide sequence ID" value="NZ_SLZQ01000007.1"/>
</dbReference>
<comment type="similarity">
    <text evidence="2">Belongs to the OmpP1/FadL family.</text>
</comment>
<evidence type="ECO:0000256" key="4">
    <source>
        <dbReference type="ARBA" id="ARBA00022692"/>
    </source>
</evidence>
<keyword evidence="7" id="KW-0998">Cell outer membrane</keyword>
<dbReference type="AlphaFoldDB" id="A0A4R3HT45"/>
<keyword evidence="5" id="KW-0732">Signal</keyword>
<evidence type="ECO:0000256" key="1">
    <source>
        <dbReference type="ARBA" id="ARBA00004571"/>
    </source>
</evidence>
<dbReference type="EMBL" id="SLZQ01000007">
    <property type="protein sequence ID" value="TCS36202.1"/>
    <property type="molecule type" value="Genomic_DNA"/>
</dbReference>
<organism evidence="8 9">
    <name type="scientific">Paucimonas lemoignei</name>
    <name type="common">Pseudomonas lemoignei</name>
    <dbReference type="NCBI Taxonomy" id="29443"/>
    <lineage>
        <taxon>Bacteria</taxon>
        <taxon>Pseudomonadati</taxon>
        <taxon>Pseudomonadota</taxon>
        <taxon>Betaproteobacteria</taxon>
        <taxon>Burkholderiales</taxon>
        <taxon>Burkholderiaceae</taxon>
        <taxon>Paucimonas</taxon>
    </lineage>
</organism>
<dbReference type="PANTHER" id="PTHR35093">
    <property type="entry name" value="OUTER MEMBRANE PROTEIN NMB0088-RELATED"/>
    <property type="match status" value="1"/>
</dbReference>
<protein>
    <submittedName>
        <fullName evidence="8">Long-chain fatty acid transport protein</fullName>
    </submittedName>
</protein>
<dbReference type="Pfam" id="PF03349">
    <property type="entry name" value="Toluene_X"/>
    <property type="match status" value="1"/>
</dbReference>
<dbReference type="PANTHER" id="PTHR35093:SF3">
    <property type="entry name" value="LONG-CHAIN FATTY ACID TRANSPORT PROTEIN"/>
    <property type="match status" value="1"/>
</dbReference>
<keyword evidence="6" id="KW-0472">Membrane</keyword>
<dbReference type="InterPro" id="IPR005017">
    <property type="entry name" value="OMPP1/FadL/TodX"/>
</dbReference>
<dbReference type="GO" id="GO:0009279">
    <property type="term" value="C:cell outer membrane"/>
    <property type="evidence" value="ECO:0007669"/>
    <property type="project" value="UniProtKB-SubCell"/>
</dbReference>
<evidence type="ECO:0000256" key="3">
    <source>
        <dbReference type="ARBA" id="ARBA00022452"/>
    </source>
</evidence>
<evidence type="ECO:0000256" key="7">
    <source>
        <dbReference type="ARBA" id="ARBA00023237"/>
    </source>
</evidence>
<evidence type="ECO:0000313" key="9">
    <source>
        <dbReference type="Proteomes" id="UP000295382"/>
    </source>
</evidence>
<evidence type="ECO:0000256" key="5">
    <source>
        <dbReference type="ARBA" id="ARBA00022729"/>
    </source>
</evidence>
<keyword evidence="4" id="KW-0812">Transmembrane</keyword>
<evidence type="ECO:0000256" key="6">
    <source>
        <dbReference type="ARBA" id="ARBA00023136"/>
    </source>
</evidence>
<dbReference type="Gene3D" id="2.40.160.60">
    <property type="entry name" value="Outer membrane protein transport protein (OMPP1/FadL/TodX)"/>
    <property type="match status" value="1"/>
</dbReference>
<dbReference type="GO" id="GO:0015483">
    <property type="term" value="F:long-chain fatty acid transporting porin activity"/>
    <property type="evidence" value="ECO:0007669"/>
    <property type="project" value="TreeGrafter"/>
</dbReference>
<gene>
    <name evidence="8" type="ORF">EDC30_10719</name>
</gene>
<sequence length="480" mass="51155">MQIGVIPLLAKEITVPNRFGFSLKKKLTELGSSRVLPMVSLVGLLGMASAGMAHASGFALNEMSAATLGNAHAGAGAAAEDLSTIYFNPAGLTRMSGSQIQITASGIRPSAKFTNAGSNLGGATPLTGGNGGDAGGWALVPAMFYAMDLAPNLRFGIGVQSPFGLKTEYDANWAGRYQALTSDMKTVNINPSLAYKLNDMVSLGAGVSFQYIDVELSQAIDFGAACFNGPAIAGLGPANCAASGFIPQTRDGKATIKGHDWGYGFNLGALFTPTENSRFGIAYRSHIKHTLKGDASYDRPAGLPAALAASNRFANGGANADVTLPESLSVSGYVDLDSKWALLGDVSWVRWSRFKELRVRFDNGAPESVTSEEWRNTVRVAIGANYRYNDAWKLRGGIAYDPSPVKDEFRTPRVPDADRTWLSFGAQYKPSANDTWDFGYAHLFVKDASINKTEASNGTTVRGNYESNVNIVSVQYSRKF</sequence>
<name>A0A4R3HT45_PAULE</name>
<reference evidence="8 9" key="1">
    <citation type="submission" date="2019-03" db="EMBL/GenBank/DDBJ databases">
        <title>Genomic Encyclopedia of Type Strains, Phase IV (KMG-IV): sequencing the most valuable type-strain genomes for metagenomic binning, comparative biology and taxonomic classification.</title>
        <authorList>
            <person name="Goeker M."/>
        </authorList>
    </citation>
    <scope>NUCLEOTIDE SEQUENCE [LARGE SCALE GENOMIC DNA]</scope>
    <source>
        <strain evidence="8 9">DSM 7445</strain>
    </source>
</reference>
<keyword evidence="3" id="KW-1134">Transmembrane beta strand</keyword>
<proteinExistence type="inferred from homology"/>
<accession>A0A4R3HT45</accession>
<evidence type="ECO:0000256" key="2">
    <source>
        <dbReference type="ARBA" id="ARBA00008163"/>
    </source>
</evidence>
<comment type="caution">
    <text evidence="8">The sequence shown here is derived from an EMBL/GenBank/DDBJ whole genome shotgun (WGS) entry which is preliminary data.</text>
</comment>